<sequence length="260" mass="29326">MISRICGYGQSSRNDSDEDGARVGQFFVRLHKPNSSSHRALLQSILLQVDATLQSETAARNGLILIYDMSNAKFGNLDYEFTKKLFTTLKSKYPIRLRYLVILTSSLWTKTSCKILRAFVQDYLKECVHIIEPKVGSELASLANPGHQPKSHRNWIQVALKRLGIVTSEKDFDAYFFDRPFESSTVPRRMAVSSDGLYLNQLEAEESGSSQSSFPESPANHARVFVNQVCLPLKSAEKCIIADFCHFRGRKRAVALALDR</sequence>
<organism evidence="2 3">
    <name type="scientific">Cichlidogyrus casuarinus</name>
    <dbReference type="NCBI Taxonomy" id="1844966"/>
    <lineage>
        <taxon>Eukaryota</taxon>
        <taxon>Metazoa</taxon>
        <taxon>Spiralia</taxon>
        <taxon>Lophotrochozoa</taxon>
        <taxon>Platyhelminthes</taxon>
        <taxon>Monogenea</taxon>
        <taxon>Monopisthocotylea</taxon>
        <taxon>Dactylogyridea</taxon>
        <taxon>Ancyrocephalidae</taxon>
        <taxon>Cichlidogyrus</taxon>
    </lineage>
</organism>
<keyword evidence="3" id="KW-1185">Reference proteome</keyword>
<accession>A0ABD2QAP9</accession>
<dbReference type="AlphaFoldDB" id="A0ABD2QAP9"/>
<proteinExistence type="predicted"/>
<dbReference type="Pfam" id="PF00650">
    <property type="entry name" value="CRAL_TRIO"/>
    <property type="match status" value="1"/>
</dbReference>
<protein>
    <recommendedName>
        <fullName evidence="1">CRAL-TRIO domain-containing protein</fullName>
    </recommendedName>
</protein>
<dbReference type="InterPro" id="IPR036865">
    <property type="entry name" value="CRAL-TRIO_dom_sf"/>
</dbReference>
<dbReference type="InterPro" id="IPR001251">
    <property type="entry name" value="CRAL-TRIO_dom"/>
</dbReference>
<gene>
    <name evidence="2" type="ORF">Ciccas_004721</name>
</gene>
<evidence type="ECO:0000313" key="3">
    <source>
        <dbReference type="Proteomes" id="UP001626550"/>
    </source>
</evidence>
<dbReference type="Gene3D" id="3.40.525.10">
    <property type="entry name" value="CRAL-TRIO lipid binding domain"/>
    <property type="match status" value="1"/>
</dbReference>
<dbReference type="PANTHER" id="PTHR10174">
    <property type="entry name" value="ALPHA-TOCOPHEROL TRANSFER PROTEIN-RELATED"/>
    <property type="match status" value="1"/>
</dbReference>
<feature type="domain" description="CRAL-TRIO" evidence="1">
    <location>
        <begin position="1"/>
        <end position="150"/>
    </location>
</feature>
<dbReference type="PANTHER" id="PTHR10174:SF208">
    <property type="entry name" value="CRAL-TRIO DOMAIN-CONTAINING PROTEIN DDB_G0278031"/>
    <property type="match status" value="1"/>
</dbReference>
<evidence type="ECO:0000313" key="2">
    <source>
        <dbReference type="EMBL" id="KAL3316629.1"/>
    </source>
</evidence>
<dbReference type="PROSITE" id="PS50191">
    <property type="entry name" value="CRAL_TRIO"/>
    <property type="match status" value="1"/>
</dbReference>
<dbReference type="SUPFAM" id="SSF52087">
    <property type="entry name" value="CRAL/TRIO domain"/>
    <property type="match status" value="1"/>
</dbReference>
<dbReference type="Proteomes" id="UP001626550">
    <property type="component" value="Unassembled WGS sequence"/>
</dbReference>
<name>A0ABD2QAP9_9PLAT</name>
<dbReference type="EMBL" id="JBJKFK010000509">
    <property type="protein sequence ID" value="KAL3316629.1"/>
    <property type="molecule type" value="Genomic_DNA"/>
</dbReference>
<evidence type="ECO:0000259" key="1">
    <source>
        <dbReference type="PROSITE" id="PS50191"/>
    </source>
</evidence>
<comment type="caution">
    <text evidence="2">The sequence shown here is derived from an EMBL/GenBank/DDBJ whole genome shotgun (WGS) entry which is preliminary data.</text>
</comment>
<dbReference type="CDD" id="cd00170">
    <property type="entry name" value="SEC14"/>
    <property type="match status" value="1"/>
</dbReference>
<reference evidence="2 3" key="1">
    <citation type="submission" date="2024-11" db="EMBL/GenBank/DDBJ databases">
        <title>Adaptive evolution of stress response genes in parasites aligns with host niche diversity.</title>
        <authorList>
            <person name="Hahn C."/>
            <person name="Resl P."/>
        </authorList>
    </citation>
    <scope>NUCLEOTIDE SEQUENCE [LARGE SCALE GENOMIC DNA]</scope>
    <source>
        <strain evidence="2">EGGRZ-B1_66</strain>
        <tissue evidence="2">Body</tissue>
    </source>
</reference>